<feature type="domain" description="4'-phosphopantetheinyl transferase N-terminal" evidence="3">
    <location>
        <begin position="52"/>
        <end position="116"/>
    </location>
</feature>
<evidence type="ECO:0000259" key="2">
    <source>
        <dbReference type="Pfam" id="PF01648"/>
    </source>
</evidence>
<name>A0A2P1AMA7_9BACT</name>
<protein>
    <submittedName>
        <fullName evidence="4">Phosphopantetheinyl transferase</fullName>
    </submittedName>
</protein>
<reference evidence="4" key="1">
    <citation type="journal article" date="2018" name="Proc. Natl. Acad. Sci. U.S.A.">
        <title>Single-bacterial genomics validates rich and varied specialized metabolism of uncultivated Entotheonella sponge symbionts.</title>
        <authorList>
            <person name="Mori T."/>
            <person name="Cahn J.K.B."/>
            <person name="Wilson M.C."/>
            <person name="Meoded R.A."/>
            <person name="Wiebach V."/>
            <person name="Martinez A.F.C."/>
            <person name="Helfrich E.J.N."/>
            <person name="Albersmeier A."/>
            <person name="Wibberg D."/>
            <person name="Datwyler S."/>
            <person name="Keren R."/>
            <person name="Lavy A."/>
            <person name="Ruckert C."/>
            <person name="Ilan M."/>
            <person name="Kalinowski J."/>
            <person name="Matsunaga S."/>
            <person name="Takeyama H."/>
            <person name="Piel J."/>
        </authorList>
    </citation>
    <scope>NUCLEOTIDE SEQUENCE</scope>
    <source>
        <strain evidence="4">TSWB1</strain>
    </source>
</reference>
<dbReference type="Pfam" id="PF01648">
    <property type="entry name" value="ACPS"/>
    <property type="match status" value="1"/>
</dbReference>
<evidence type="ECO:0000256" key="1">
    <source>
        <dbReference type="ARBA" id="ARBA00022679"/>
    </source>
</evidence>
<evidence type="ECO:0000313" key="4">
    <source>
        <dbReference type="EMBL" id="AVI26420.1"/>
    </source>
</evidence>
<keyword evidence="1 4" id="KW-0808">Transferase</keyword>
<accession>A0A2P1AMA7</accession>
<dbReference type="GO" id="GO:0008897">
    <property type="term" value="F:holo-[acyl-carrier-protein] synthase activity"/>
    <property type="evidence" value="ECO:0007669"/>
    <property type="project" value="InterPro"/>
</dbReference>
<dbReference type="Pfam" id="PF17837">
    <property type="entry name" value="4PPT_N"/>
    <property type="match status" value="1"/>
</dbReference>
<dbReference type="InterPro" id="IPR041354">
    <property type="entry name" value="4PPT_N"/>
</dbReference>
<dbReference type="AlphaFoldDB" id="A0A2P1AMA7"/>
<proteinExistence type="predicted"/>
<dbReference type="EMBL" id="MG844359">
    <property type="protein sequence ID" value="AVI26420.1"/>
    <property type="molecule type" value="Genomic_DNA"/>
</dbReference>
<evidence type="ECO:0000259" key="3">
    <source>
        <dbReference type="Pfam" id="PF17837"/>
    </source>
</evidence>
<dbReference type="SUPFAM" id="SSF56214">
    <property type="entry name" value="4'-phosphopantetheinyl transferase"/>
    <property type="match status" value="2"/>
</dbReference>
<organism evidence="4">
    <name type="scientific">Candidatus Entotheonella serta</name>
    <dbReference type="NCBI Taxonomy" id="1652106"/>
    <lineage>
        <taxon>Bacteria</taxon>
        <taxon>Pseudomonadati</taxon>
        <taxon>Nitrospinota/Tectimicrobiota group</taxon>
        <taxon>Candidatus Tectimicrobiota</taxon>
        <taxon>Candidatus Entotheonellia</taxon>
        <taxon>Candidatus Entotheonellales</taxon>
        <taxon>Candidatus Entotheonellaceae</taxon>
        <taxon>Candidatus Entotheonella</taxon>
    </lineage>
</organism>
<gene>
    <name evidence="4" type="primary">misB</name>
</gene>
<dbReference type="InterPro" id="IPR008278">
    <property type="entry name" value="4-PPantetheinyl_Trfase_dom"/>
</dbReference>
<dbReference type="InterPro" id="IPR037143">
    <property type="entry name" value="4-PPantetheinyl_Trfase_dom_sf"/>
</dbReference>
<feature type="domain" description="4'-phosphopantetheinyl transferase" evidence="2">
    <location>
        <begin position="123"/>
        <end position="221"/>
    </location>
</feature>
<dbReference type="Gene3D" id="3.90.470.20">
    <property type="entry name" value="4'-phosphopantetheinyl transferase domain"/>
    <property type="match status" value="2"/>
</dbReference>
<dbReference type="GO" id="GO:0000287">
    <property type="term" value="F:magnesium ion binding"/>
    <property type="evidence" value="ECO:0007669"/>
    <property type="project" value="InterPro"/>
</dbReference>
<sequence>MSCLRITLNRQDLTTGVGFAWVHAADYPALHDTCSRVLHVNELAYYQRVPAIRRKTSFLIGRYAAKQALSSLVHESDYTRIEIASGIFQQPIVKYPSPEPLGVSISHTDKYACAIAFPLIHPLALDVERIDRVSVKAMKSQILPHELQTEALARLPEPTRCAIIWTAKEALSKVLKCGMMSPFCIFETMDVSQEPDWIVGHFKNFGQYKFHAWVLDDHVVSMAVPKRTDIDVDLSTLLHDSLPIGD</sequence>